<organism evidence="2 3">
    <name type="scientific">Henriciella pelagia</name>
    <dbReference type="NCBI Taxonomy" id="1977912"/>
    <lineage>
        <taxon>Bacteria</taxon>
        <taxon>Pseudomonadati</taxon>
        <taxon>Pseudomonadota</taxon>
        <taxon>Alphaproteobacteria</taxon>
        <taxon>Hyphomonadales</taxon>
        <taxon>Hyphomonadaceae</taxon>
        <taxon>Henriciella</taxon>
    </lineage>
</organism>
<name>A0ABQ1JEF6_9PROT</name>
<sequence length="128" mass="13189">MKYACLSAFALLLTACGGGDSDLPPEDMAAPAPPSESATVDDSEPDIPIVGGPCSYEETVIDAHVIAVDDDLVELAGNGTQSFYMQVGDFPSVPEAGADYTIKAELITEGTCTPKIYTVIDGDVGGVE</sequence>
<evidence type="ECO:0000313" key="3">
    <source>
        <dbReference type="Proteomes" id="UP000628854"/>
    </source>
</evidence>
<proteinExistence type="predicted"/>
<dbReference type="EMBL" id="BMKF01000001">
    <property type="protein sequence ID" value="GGB66470.1"/>
    <property type="molecule type" value="Genomic_DNA"/>
</dbReference>
<dbReference type="PROSITE" id="PS51257">
    <property type="entry name" value="PROKAR_LIPOPROTEIN"/>
    <property type="match status" value="1"/>
</dbReference>
<keyword evidence="3" id="KW-1185">Reference proteome</keyword>
<accession>A0ABQ1JEF6</accession>
<gene>
    <name evidence="2" type="ORF">GCM10011503_14070</name>
</gene>
<evidence type="ECO:0000313" key="2">
    <source>
        <dbReference type="EMBL" id="GGB66470.1"/>
    </source>
</evidence>
<reference evidence="3" key="1">
    <citation type="journal article" date="2019" name="Int. J. Syst. Evol. Microbiol.">
        <title>The Global Catalogue of Microorganisms (GCM) 10K type strain sequencing project: providing services to taxonomists for standard genome sequencing and annotation.</title>
        <authorList>
            <consortium name="The Broad Institute Genomics Platform"/>
            <consortium name="The Broad Institute Genome Sequencing Center for Infectious Disease"/>
            <person name="Wu L."/>
            <person name="Ma J."/>
        </authorList>
    </citation>
    <scope>NUCLEOTIDE SEQUENCE [LARGE SCALE GENOMIC DNA]</scope>
    <source>
        <strain evidence="3">CGMCC 1.15928</strain>
    </source>
</reference>
<evidence type="ECO:0008006" key="4">
    <source>
        <dbReference type="Google" id="ProtNLM"/>
    </source>
</evidence>
<evidence type="ECO:0000256" key="1">
    <source>
        <dbReference type="SAM" id="MobiDB-lite"/>
    </source>
</evidence>
<feature type="region of interest" description="Disordered" evidence="1">
    <location>
        <begin position="22"/>
        <end position="46"/>
    </location>
</feature>
<comment type="caution">
    <text evidence="2">The sequence shown here is derived from an EMBL/GenBank/DDBJ whole genome shotgun (WGS) entry which is preliminary data.</text>
</comment>
<dbReference type="RefSeq" id="WP_084394603.1">
    <property type="nucleotide sequence ID" value="NZ_BMKF01000001.1"/>
</dbReference>
<dbReference type="Proteomes" id="UP000628854">
    <property type="component" value="Unassembled WGS sequence"/>
</dbReference>
<protein>
    <recommendedName>
        <fullName evidence="4">Lipoprotein</fullName>
    </recommendedName>
</protein>